<comment type="caution">
    <text evidence="2">The sequence shown here is derived from an EMBL/GenBank/DDBJ whole genome shotgun (WGS) entry which is preliminary data.</text>
</comment>
<gene>
    <name evidence="2" type="ORF">ACN38_g11502</name>
</gene>
<accession>A0A0M9WAP0</accession>
<feature type="signal peptide" evidence="1">
    <location>
        <begin position="1"/>
        <end position="21"/>
    </location>
</feature>
<dbReference type="STRING" id="229535.A0A0M9WAP0"/>
<reference evidence="2 3" key="1">
    <citation type="submission" date="2015-08" db="EMBL/GenBank/DDBJ databases">
        <title>Genome sequencing of Penicillium nordicum.</title>
        <authorList>
            <person name="Nguyen H.D."/>
            <person name="Seifert K.A."/>
        </authorList>
    </citation>
    <scope>NUCLEOTIDE SEQUENCE [LARGE SCALE GENOMIC DNA]</scope>
    <source>
        <strain evidence="2 3">DAOMC 185683</strain>
    </source>
</reference>
<name>A0A0M9WAP0_9EURO</name>
<proteinExistence type="predicted"/>
<sequence>MKNFALQLFFLWGAVLGPVIAYGPRAVAEEMSYWYAYVLEGKALESSVGYSPIVALGCADRQAGGKRCSLKQFLDYIYAPQVDHNGNPKHAATPDGPNPNPPEDFEWENADLSKIFARINNAGYRDGTRGYKLVRGVTDFWSARRMVTRPIADLSALVDQFHDQTMVTKLLAKAREANKAAYMMRLMDYEKYRISKGSLASVLGEGKTVKTKRLDTGIRGYTFDALDAQATLNANEGLTQGELEEAAIKVRDLPSNRNHWVALKAGQVALVSGHCEIPAGADITLR</sequence>
<evidence type="ECO:0000313" key="3">
    <source>
        <dbReference type="Proteomes" id="UP000037696"/>
    </source>
</evidence>
<keyword evidence="1" id="KW-0732">Signal</keyword>
<keyword evidence="3" id="KW-1185">Reference proteome</keyword>
<organism evidence="2 3">
    <name type="scientific">Penicillium nordicum</name>
    <dbReference type="NCBI Taxonomy" id="229535"/>
    <lineage>
        <taxon>Eukaryota</taxon>
        <taxon>Fungi</taxon>
        <taxon>Dikarya</taxon>
        <taxon>Ascomycota</taxon>
        <taxon>Pezizomycotina</taxon>
        <taxon>Eurotiomycetes</taxon>
        <taxon>Eurotiomycetidae</taxon>
        <taxon>Eurotiales</taxon>
        <taxon>Aspergillaceae</taxon>
        <taxon>Penicillium</taxon>
    </lineage>
</organism>
<dbReference type="Proteomes" id="UP000037696">
    <property type="component" value="Unassembled WGS sequence"/>
</dbReference>
<protein>
    <submittedName>
        <fullName evidence="2">Uncharacterized protein</fullName>
    </submittedName>
</protein>
<dbReference type="AlphaFoldDB" id="A0A0M9WAP0"/>
<feature type="chain" id="PRO_5005839690" evidence="1">
    <location>
        <begin position="22"/>
        <end position="286"/>
    </location>
</feature>
<dbReference type="OrthoDB" id="4280033at2759"/>
<evidence type="ECO:0000313" key="2">
    <source>
        <dbReference type="EMBL" id="KOS37689.1"/>
    </source>
</evidence>
<evidence type="ECO:0000256" key="1">
    <source>
        <dbReference type="SAM" id="SignalP"/>
    </source>
</evidence>
<dbReference type="EMBL" id="LHQQ01000301">
    <property type="protein sequence ID" value="KOS37689.1"/>
    <property type="molecule type" value="Genomic_DNA"/>
</dbReference>